<keyword evidence="2" id="KW-1185">Reference proteome</keyword>
<proteinExistence type="predicted"/>
<evidence type="ECO:0000313" key="1">
    <source>
        <dbReference type="EMBL" id="SNX29575.1"/>
    </source>
</evidence>
<organism evidence="1 2">
    <name type="scientific">Polynucleobacter meluiroseus</name>
    <dbReference type="NCBI Taxonomy" id="1938814"/>
    <lineage>
        <taxon>Bacteria</taxon>
        <taxon>Pseudomonadati</taxon>
        <taxon>Pseudomonadota</taxon>
        <taxon>Betaproteobacteria</taxon>
        <taxon>Burkholderiales</taxon>
        <taxon>Burkholderiaceae</taxon>
        <taxon>Polynucleobacter</taxon>
    </lineage>
</organism>
<protein>
    <submittedName>
        <fullName evidence="1">Uncharacterized protein</fullName>
    </submittedName>
</protein>
<accession>A0A240E2C2</accession>
<dbReference type="RefSeq" id="WP_096674785.1">
    <property type="nucleotide sequence ID" value="NZ_OANS01000006.1"/>
</dbReference>
<dbReference type="EMBL" id="OANS01000006">
    <property type="protein sequence ID" value="SNX29575.1"/>
    <property type="molecule type" value="Genomic_DNA"/>
</dbReference>
<dbReference type="Proteomes" id="UP000218069">
    <property type="component" value="Unassembled WGS sequence"/>
</dbReference>
<reference evidence="2" key="1">
    <citation type="submission" date="2017-08" db="EMBL/GenBank/DDBJ databases">
        <authorList>
            <person name="Varghese N."/>
            <person name="Submissions S."/>
        </authorList>
    </citation>
    <scope>NUCLEOTIDE SEQUENCE [LARGE SCALE GENOMIC DNA]</scope>
    <source>
        <strain evidence="2">AP-Melu-1000-B4</strain>
    </source>
</reference>
<dbReference type="OrthoDB" id="9132307at2"/>
<dbReference type="AlphaFoldDB" id="A0A240E2C2"/>
<sequence length="99" mass="11585">MKEITARLWENKLYGTTYGKGQYRKAIYNGTLELNDPYAKYLVDFEEIADWFHFTKAPLHHSIAKRLDSIPQNEAGIFMTWLYRYEQGIKTAIGGYGAW</sequence>
<evidence type="ECO:0000313" key="2">
    <source>
        <dbReference type="Proteomes" id="UP000218069"/>
    </source>
</evidence>
<gene>
    <name evidence="1" type="ORF">SAMN06295945_1955</name>
</gene>
<name>A0A240E2C2_9BURK</name>